<keyword evidence="1" id="KW-0812">Transmembrane</keyword>
<proteinExistence type="predicted"/>
<dbReference type="RefSeq" id="WP_251584401.1">
    <property type="nucleotide sequence ID" value="NZ_JBHTKX010000001.1"/>
</dbReference>
<feature type="transmembrane region" description="Helical" evidence="1">
    <location>
        <begin position="6"/>
        <end position="23"/>
    </location>
</feature>
<evidence type="ECO:0000259" key="2">
    <source>
        <dbReference type="Pfam" id="PF12146"/>
    </source>
</evidence>
<dbReference type="Pfam" id="PF12146">
    <property type="entry name" value="Hydrolase_4"/>
    <property type="match status" value="1"/>
</dbReference>
<name>A0ABW3PXA5_9BACL</name>
<evidence type="ECO:0000313" key="3">
    <source>
        <dbReference type="EMBL" id="MFD1128671.1"/>
    </source>
</evidence>
<dbReference type="GO" id="GO:0016787">
    <property type="term" value="F:hydrolase activity"/>
    <property type="evidence" value="ECO:0007669"/>
    <property type="project" value="UniProtKB-KW"/>
</dbReference>
<evidence type="ECO:0000313" key="4">
    <source>
        <dbReference type="Proteomes" id="UP001597169"/>
    </source>
</evidence>
<comment type="caution">
    <text evidence="3">The sequence shown here is derived from an EMBL/GenBank/DDBJ whole genome shotgun (WGS) entry which is preliminary data.</text>
</comment>
<dbReference type="PANTHER" id="PTHR43358">
    <property type="entry name" value="ALPHA/BETA-HYDROLASE"/>
    <property type="match status" value="1"/>
</dbReference>
<gene>
    <name evidence="3" type="ORF">ACFQ3J_10840</name>
</gene>
<protein>
    <submittedName>
        <fullName evidence="3">Alpha/beta hydrolase</fullName>
    </submittedName>
</protein>
<dbReference type="EMBL" id="JBHTKX010000001">
    <property type="protein sequence ID" value="MFD1128671.1"/>
    <property type="molecule type" value="Genomic_DNA"/>
</dbReference>
<reference evidence="4" key="1">
    <citation type="journal article" date="2019" name="Int. J. Syst. Evol. Microbiol.">
        <title>The Global Catalogue of Microorganisms (GCM) 10K type strain sequencing project: providing services to taxonomists for standard genome sequencing and annotation.</title>
        <authorList>
            <consortium name="The Broad Institute Genomics Platform"/>
            <consortium name="The Broad Institute Genome Sequencing Center for Infectious Disease"/>
            <person name="Wu L."/>
            <person name="Ma J."/>
        </authorList>
    </citation>
    <scope>NUCLEOTIDE SEQUENCE [LARGE SCALE GENOMIC DNA]</scope>
    <source>
        <strain evidence="4">CCUG 53519</strain>
    </source>
</reference>
<evidence type="ECO:0000256" key="1">
    <source>
        <dbReference type="SAM" id="Phobius"/>
    </source>
</evidence>
<dbReference type="InterPro" id="IPR022742">
    <property type="entry name" value="Hydrolase_4"/>
</dbReference>
<dbReference type="PANTHER" id="PTHR43358:SF4">
    <property type="entry name" value="ALPHA_BETA HYDROLASE FOLD-1 DOMAIN-CONTAINING PROTEIN"/>
    <property type="match status" value="1"/>
</dbReference>
<dbReference type="SUPFAM" id="SSF53474">
    <property type="entry name" value="alpha/beta-Hydrolases"/>
    <property type="match status" value="1"/>
</dbReference>
<dbReference type="Proteomes" id="UP001597169">
    <property type="component" value="Unassembled WGS sequence"/>
</dbReference>
<organism evidence="3 4">
    <name type="scientific">Paenibacillus provencensis</name>
    <dbReference type="NCBI Taxonomy" id="441151"/>
    <lineage>
        <taxon>Bacteria</taxon>
        <taxon>Bacillati</taxon>
        <taxon>Bacillota</taxon>
        <taxon>Bacilli</taxon>
        <taxon>Bacillales</taxon>
        <taxon>Paenibacillaceae</taxon>
        <taxon>Paenibacillus</taxon>
    </lineage>
</organism>
<sequence>MWWIVIIALVIIVIMSVVVSHFYKMAVKRTPKAFLAGNADQAAGDQVVSSGPDYAWIRSQKREELELTSFDGLKLKATWIEAGTKTKRTVILAHGYTGRGYDMSAFAKFYVEEIGYNVLMPDDRGHGASEGNYISFGWHDRLDYIDWMQVVIMRTGADSEVILHGISMGAATVLMASGEKLPPQIKAIIADCGYTSVDAELTYQLKQMFKLPPFPFIPLTSLYTKLKSGYSFKEASALEQVKRTKLPILYIHGEEDDFVPTSMVYELYEHSGGDKYLFTVPHAAHGTAFLIDPDGYKQAVREFLGRYLEINVRPANERGRVL</sequence>
<dbReference type="InterPro" id="IPR029058">
    <property type="entry name" value="AB_hydrolase_fold"/>
</dbReference>
<keyword evidence="1" id="KW-1133">Transmembrane helix</keyword>
<keyword evidence="3" id="KW-0378">Hydrolase</keyword>
<keyword evidence="4" id="KW-1185">Reference proteome</keyword>
<dbReference type="InterPro" id="IPR052920">
    <property type="entry name" value="DNA-binding_regulatory"/>
</dbReference>
<accession>A0ABW3PXA5</accession>
<keyword evidence="1" id="KW-0472">Membrane</keyword>
<feature type="domain" description="Serine aminopeptidase S33" evidence="2">
    <location>
        <begin position="85"/>
        <end position="201"/>
    </location>
</feature>
<dbReference type="Gene3D" id="3.40.50.1820">
    <property type="entry name" value="alpha/beta hydrolase"/>
    <property type="match status" value="1"/>
</dbReference>